<dbReference type="Gene3D" id="3.40.50.300">
    <property type="entry name" value="P-loop containing nucleotide triphosphate hydrolases"/>
    <property type="match status" value="1"/>
</dbReference>
<organism evidence="6 7">
    <name type="scientific">Cardiosporidium cionae</name>
    <dbReference type="NCBI Taxonomy" id="476202"/>
    <lineage>
        <taxon>Eukaryota</taxon>
        <taxon>Sar</taxon>
        <taxon>Alveolata</taxon>
        <taxon>Apicomplexa</taxon>
        <taxon>Aconoidasida</taxon>
        <taxon>Nephromycida</taxon>
        <taxon>Cardiosporidium</taxon>
    </lineage>
</organism>
<keyword evidence="2" id="KW-0378">Hydrolase</keyword>
<feature type="compositionally biased region" description="Low complexity" evidence="5">
    <location>
        <begin position="24"/>
        <end position="37"/>
    </location>
</feature>
<keyword evidence="1" id="KW-0547">Nucleotide-binding</keyword>
<sequence>MDSHKPLSRLFADPLEEKIPAAHTTSSTTMGSLSGISPHSAYPERNTPDAVLQDDGASIPRPTKRLKQPDFLYHSVPICRTPDVMKQRLLLPATMMEQEIVEAVMENDVLLICGETGCGKSTQVPQFLYEAGFCGKKNEWLVAVTQPRRVAAISVSMRVATELNDPSAVGYQ</sequence>
<evidence type="ECO:0000256" key="4">
    <source>
        <dbReference type="ARBA" id="ARBA00022840"/>
    </source>
</evidence>
<evidence type="ECO:0000313" key="6">
    <source>
        <dbReference type="EMBL" id="KAF8822087.1"/>
    </source>
</evidence>
<dbReference type="SUPFAM" id="SSF52540">
    <property type="entry name" value="P-loop containing nucleoside triphosphate hydrolases"/>
    <property type="match status" value="1"/>
</dbReference>
<feature type="non-terminal residue" evidence="6">
    <location>
        <position position="172"/>
    </location>
</feature>
<evidence type="ECO:0000256" key="1">
    <source>
        <dbReference type="ARBA" id="ARBA00022741"/>
    </source>
</evidence>
<keyword evidence="3 6" id="KW-0347">Helicase</keyword>
<evidence type="ECO:0000256" key="5">
    <source>
        <dbReference type="SAM" id="MobiDB-lite"/>
    </source>
</evidence>
<evidence type="ECO:0000256" key="3">
    <source>
        <dbReference type="ARBA" id="ARBA00022806"/>
    </source>
</evidence>
<keyword evidence="4" id="KW-0067">ATP-binding</keyword>
<proteinExistence type="predicted"/>
<gene>
    <name evidence="6" type="ORF">IE077_001077</name>
</gene>
<dbReference type="PANTHER" id="PTHR18934">
    <property type="entry name" value="ATP-DEPENDENT RNA HELICASE"/>
    <property type="match status" value="1"/>
</dbReference>
<dbReference type="InterPro" id="IPR027417">
    <property type="entry name" value="P-loop_NTPase"/>
</dbReference>
<name>A0ABQ7JDI5_9APIC</name>
<accession>A0ABQ7JDI5</accession>
<reference evidence="6 7" key="1">
    <citation type="journal article" date="2020" name="bioRxiv">
        <title>Metabolic contributions of an alphaproteobacterial endosymbiont in the apicomplexan Cardiosporidium cionae.</title>
        <authorList>
            <person name="Hunter E.S."/>
            <person name="Paight C.J."/>
            <person name="Lane C.E."/>
        </authorList>
    </citation>
    <scope>NUCLEOTIDE SEQUENCE [LARGE SCALE GENOMIC DNA]</scope>
    <source>
        <strain evidence="6">ESH_2018</strain>
    </source>
</reference>
<keyword evidence="7" id="KW-1185">Reference proteome</keyword>
<evidence type="ECO:0000256" key="2">
    <source>
        <dbReference type="ARBA" id="ARBA00022801"/>
    </source>
</evidence>
<evidence type="ECO:0000313" key="7">
    <source>
        <dbReference type="Proteomes" id="UP000823046"/>
    </source>
</evidence>
<dbReference type="Proteomes" id="UP000823046">
    <property type="component" value="Unassembled WGS sequence"/>
</dbReference>
<dbReference type="EMBL" id="JADAQX010000088">
    <property type="protein sequence ID" value="KAF8822087.1"/>
    <property type="molecule type" value="Genomic_DNA"/>
</dbReference>
<protein>
    <submittedName>
        <fullName evidence="6">ATP-dependent Rna helicase DHX37</fullName>
    </submittedName>
</protein>
<comment type="caution">
    <text evidence="6">The sequence shown here is derived from an EMBL/GenBank/DDBJ whole genome shotgun (WGS) entry which is preliminary data.</text>
</comment>
<feature type="region of interest" description="Disordered" evidence="5">
    <location>
        <begin position="1"/>
        <end position="64"/>
    </location>
</feature>
<dbReference type="GO" id="GO:0004386">
    <property type="term" value="F:helicase activity"/>
    <property type="evidence" value="ECO:0007669"/>
    <property type="project" value="UniProtKB-KW"/>
</dbReference>
<dbReference type="PANTHER" id="PTHR18934:SF99">
    <property type="entry name" value="ATP-DEPENDENT RNA HELICASE DHX37-RELATED"/>
    <property type="match status" value="1"/>
</dbReference>